<accession>A0ABQ6YY54</accession>
<evidence type="ECO:0000313" key="2">
    <source>
        <dbReference type="EMBL" id="KAF1303008.1"/>
    </source>
</evidence>
<dbReference type="PANTHER" id="PTHR18964:SF170">
    <property type="entry name" value="SUGAR KINASE"/>
    <property type="match status" value="1"/>
</dbReference>
<gene>
    <name evidence="2" type="ORF">BAU17_07710</name>
</gene>
<name>A0ABQ6YY54_9ENTE</name>
<dbReference type="EMBL" id="MAEL01000044">
    <property type="protein sequence ID" value="KAF1303008.1"/>
    <property type="molecule type" value="Genomic_DNA"/>
</dbReference>
<dbReference type="Proteomes" id="UP000782705">
    <property type="component" value="Unassembled WGS sequence"/>
</dbReference>
<organism evidence="2 3">
    <name type="scientific">Candidatus Enterococcus willemsii</name>
    <dbReference type="NCBI Taxonomy" id="1857215"/>
    <lineage>
        <taxon>Bacteria</taxon>
        <taxon>Bacillati</taxon>
        <taxon>Bacillota</taxon>
        <taxon>Bacilli</taxon>
        <taxon>Lactobacillales</taxon>
        <taxon>Enterococcaceae</taxon>
        <taxon>Enterococcus</taxon>
    </lineage>
</organism>
<dbReference type="Gene3D" id="3.30.420.40">
    <property type="match status" value="2"/>
</dbReference>
<evidence type="ECO:0008006" key="4">
    <source>
        <dbReference type="Google" id="ProtNLM"/>
    </source>
</evidence>
<sequence>MKLVTIDIGGTYIKFGSYDCHTNKLAYLDTSLTPQNNQQELLSQLVNIVNRFSDVSGCAISIPGTIDVERGYVVQGGALQYNNNTYFADKLSEKIGIPVIIENDARCAAYAELWQGKLKGIKNALVLVVGTGLGCAIIQNGKIYRGTHLYAGEFSLIFTKSINQFGFDAVLGNQVGIPKFVSKMSSIYGEEIDGPRVFQLIEDGERQLSNCFDEYVNNFATQLFNFQIMLDPEKILIGGGISQNELYMNKLSQAVEKFYQKIPIAITHSPIEACQFKSEANLIGAVRNYMLTKT</sequence>
<comment type="caution">
    <text evidence="2">The sequence shown here is derived from an EMBL/GenBank/DDBJ whole genome shotgun (WGS) entry which is preliminary data.</text>
</comment>
<dbReference type="SUPFAM" id="SSF53067">
    <property type="entry name" value="Actin-like ATPase domain"/>
    <property type="match status" value="1"/>
</dbReference>
<comment type="similarity">
    <text evidence="1">Belongs to the ROK (NagC/XylR) family.</text>
</comment>
<dbReference type="PANTHER" id="PTHR18964">
    <property type="entry name" value="ROK (REPRESSOR, ORF, KINASE) FAMILY"/>
    <property type="match status" value="1"/>
</dbReference>
<evidence type="ECO:0000313" key="3">
    <source>
        <dbReference type="Proteomes" id="UP000782705"/>
    </source>
</evidence>
<dbReference type="RefSeq" id="WP_161902378.1">
    <property type="nucleotide sequence ID" value="NZ_MAEL01000044.1"/>
</dbReference>
<reference evidence="2 3" key="1">
    <citation type="submission" date="2016-06" db="EMBL/GenBank/DDBJ databases">
        <title>Four novel species of enterococci isolated from chicken manure.</title>
        <authorList>
            <person name="Van Tyne D."/>
        </authorList>
    </citation>
    <scope>NUCLEOTIDE SEQUENCE [LARGE SCALE GENOMIC DNA]</scope>
    <source>
        <strain evidence="2 3">CU12B</strain>
    </source>
</reference>
<dbReference type="InterPro" id="IPR000600">
    <property type="entry name" value="ROK"/>
</dbReference>
<protein>
    <recommendedName>
        <fullName evidence="4">ROK family protein</fullName>
    </recommendedName>
</protein>
<dbReference type="Pfam" id="PF00480">
    <property type="entry name" value="ROK"/>
    <property type="match status" value="1"/>
</dbReference>
<evidence type="ECO:0000256" key="1">
    <source>
        <dbReference type="ARBA" id="ARBA00006479"/>
    </source>
</evidence>
<dbReference type="InterPro" id="IPR043129">
    <property type="entry name" value="ATPase_NBD"/>
</dbReference>
<dbReference type="CDD" id="cd24152">
    <property type="entry name" value="ASKHA_NBD_ROK-like"/>
    <property type="match status" value="1"/>
</dbReference>
<keyword evidence="3" id="KW-1185">Reference proteome</keyword>
<proteinExistence type="inferred from homology"/>